<dbReference type="CDD" id="cd05387">
    <property type="entry name" value="BY-kinase"/>
    <property type="match status" value="1"/>
</dbReference>
<keyword evidence="3 10" id="KW-0808">Transferase</keyword>
<feature type="domain" description="AAA" evidence="9">
    <location>
        <begin position="429"/>
        <end position="560"/>
    </location>
</feature>
<evidence type="ECO:0000256" key="3">
    <source>
        <dbReference type="ARBA" id="ARBA00022679"/>
    </source>
</evidence>
<evidence type="ECO:0000313" key="11">
    <source>
        <dbReference type="Proteomes" id="UP000516093"/>
    </source>
</evidence>
<evidence type="ECO:0000256" key="4">
    <source>
        <dbReference type="ARBA" id="ARBA00022741"/>
    </source>
</evidence>
<dbReference type="InterPro" id="IPR027417">
    <property type="entry name" value="P-loop_NTPase"/>
</dbReference>
<evidence type="ECO:0000256" key="6">
    <source>
        <dbReference type="ARBA" id="ARBA00022840"/>
    </source>
</evidence>
<evidence type="ECO:0000313" key="10">
    <source>
        <dbReference type="EMBL" id="QNP52335.1"/>
    </source>
</evidence>
<dbReference type="Proteomes" id="UP000516093">
    <property type="component" value="Chromosome"/>
</dbReference>
<comment type="similarity">
    <text evidence="1">Belongs to the CpsD/CapB family.</text>
</comment>
<dbReference type="PANTHER" id="PTHR32309">
    <property type="entry name" value="TYROSINE-PROTEIN KINASE"/>
    <property type="match status" value="1"/>
</dbReference>
<evidence type="ECO:0000256" key="2">
    <source>
        <dbReference type="ARBA" id="ARBA00011903"/>
    </source>
</evidence>
<dbReference type="GO" id="GO:0005886">
    <property type="term" value="C:plasma membrane"/>
    <property type="evidence" value="ECO:0007669"/>
    <property type="project" value="TreeGrafter"/>
</dbReference>
<name>A0A7H0GVL9_9BACT</name>
<keyword evidence="11" id="KW-1185">Reference proteome</keyword>
<keyword evidence="6" id="KW-0067">ATP-binding</keyword>
<dbReference type="AlphaFoldDB" id="A0A7H0GVL9"/>
<dbReference type="GO" id="GO:0005524">
    <property type="term" value="F:ATP binding"/>
    <property type="evidence" value="ECO:0007669"/>
    <property type="project" value="UniProtKB-KW"/>
</dbReference>
<organism evidence="10 11">
    <name type="scientific">Hymenobacter qilianensis</name>
    <dbReference type="NCBI Taxonomy" id="1385715"/>
    <lineage>
        <taxon>Bacteria</taxon>
        <taxon>Pseudomonadati</taxon>
        <taxon>Bacteroidota</taxon>
        <taxon>Cytophagia</taxon>
        <taxon>Cytophagales</taxon>
        <taxon>Hymenobacteraceae</taxon>
        <taxon>Hymenobacter</taxon>
    </lineage>
</organism>
<dbReference type="NCBIfam" id="TIGR01007">
    <property type="entry name" value="eps_fam"/>
    <property type="match status" value="1"/>
</dbReference>
<dbReference type="InterPro" id="IPR005702">
    <property type="entry name" value="Wzc-like_C"/>
</dbReference>
<evidence type="ECO:0000256" key="1">
    <source>
        <dbReference type="ARBA" id="ARBA00007316"/>
    </source>
</evidence>
<accession>A0A7H0GVL9</accession>
<dbReference type="KEGG" id="hqi:H9L05_00550"/>
<dbReference type="GO" id="GO:0004715">
    <property type="term" value="F:non-membrane spanning protein tyrosine kinase activity"/>
    <property type="evidence" value="ECO:0007669"/>
    <property type="project" value="UniProtKB-EC"/>
</dbReference>
<dbReference type="Pfam" id="PF13614">
    <property type="entry name" value="AAA_31"/>
    <property type="match status" value="1"/>
</dbReference>
<dbReference type="InterPro" id="IPR050445">
    <property type="entry name" value="Bact_polysacc_biosynth/exp"/>
</dbReference>
<dbReference type="RefSeq" id="WP_187732592.1">
    <property type="nucleotide sequence ID" value="NZ_CP060784.1"/>
</dbReference>
<dbReference type="SUPFAM" id="SSF52540">
    <property type="entry name" value="P-loop containing nucleoside triphosphate hydrolases"/>
    <property type="match status" value="1"/>
</dbReference>
<reference evidence="10 11" key="1">
    <citation type="submission" date="2020-08" db="EMBL/GenBank/DDBJ databases">
        <title>Genome sequence of Hymenobacter qilianensis JCM 19763T.</title>
        <authorList>
            <person name="Hyun D.-W."/>
            <person name="Bae J.-W."/>
        </authorList>
    </citation>
    <scope>NUCLEOTIDE SEQUENCE [LARGE SCALE GENOMIC DNA]</scope>
    <source>
        <strain evidence="10 11">JCM 19763</strain>
    </source>
</reference>
<dbReference type="Gene3D" id="3.40.50.300">
    <property type="entry name" value="P-loop containing nucleotide triphosphate hydrolases"/>
    <property type="match status" value="1"/>
</dbReference>
<sequence>MRTGTVLETIDDFTINEVVRPGQLLRTPHLTLTITPTDSVRSLPKVAKRYFVINHPDALVGEYQGKLIVEPTERFARVLRLTSKGSVASKETRFLNTLMETYVLNDLVDKNRKGSKTFEFIESQITKVADSLRRSEAALASFRASRGMVDVGVQSSSGIGKISELESQKAQLLATRRTYESVLSALRTNSSEEAVSTWASAGVNDPVLDNQLSDLAQLTSQRAGLAVSANDDNPVLQALDSRIQSRRQSLQRSLGGLIRSSDATLADITNRLASIKTAINQMPENERQMARLRTQSTLNDQNYNFLMQKRTEAALMLATNVSDKKIVDRAQLSDSTPESPKGKQLYMFAVLAGLMLPAGFLLLRDRTAQTVQSADELKRVTNAPFLGLIADAGRKIRLARMEMPRSAVTESFRTVRVNLQYVAAGPDRRVIGFTSSTSGEGKTFCCTNLAAELALSGKRTILIETDMRKPTVAGYFGFDSRHAGLSSYLNGECSLAEAIQQPDIPNLTILAAGPIPENALELLEMPRMATLIAELRKSYDYVIVDAPPLGLVSEYYILNQYTDVTIFVVRHRYTQRNMLSQVQDLAQRQTGNQQLYVLLNGVNFSSTYEYRYKRESAYYTA</sequence>
<keyword evidence="7" id="KW-0829">Tyrosine-protein kinase</keyword>
<dbReference type="EC" id="2.7.10.2" evidence="2"/>
<evidence type="ECO:0000256" key="5">
    <source>
        <dbReference type="ARBA" id="ARBA00022777"/>
    </source>
</evidence>
<protein>
    <recommendedName>
        <fullName evidence="2">non-specific protein-tyrosine kinase</fullName>
        <ecNumber evidence="2">2.7.10.2</ecNumber>
    </recommendedName>
</protein>
<gene>
    <name evidence="10" type="ORF">H9L05_00550</name>
</gene>
<dbReference type="InterPro" id="IPR025669">
    <property type="entry name" value="AAA_dom"/>
</dbReference>
<evidence type="ECO:0000256" key="8">
    <source>
        <dbReference type="ARBA" id="ARBA00051245"/>
    </source>
</evidence>
<evidence type="ECO:0000259" key="9">
    <source>
        <dbReference type="Pfam" id="PF13614"/>
    </source>
</evidence>
<dbReference type="PANTHER" id="PTHR32309:SF13">
    <property type="entry name" value="FERRIC ENTEROBACTIN TRANSPORT PROTEIN FEPE"/>
    <property type="match status" value="1"/>
</dbReference>
<comment type="catalytic activity">
    <reaction evidence="8">
        <text>L-tyrosyl-[protein] + ATP = O-phospho-L-tyrosyl-[protein] + ADP + H(+)</text>
        <dbReference type="Rhea" id="RHEA:10596"/>
        <dbReference type="Rhea" id="RHEA-COMP:10136"/>
        <dbReference type="Rhea" id="RHEA-COMP:20101"/>
        <dbReference type="ChEBI" id="CHEBI:15378"/>
        <dbReference type="ChEBI" id="CHEBI:30616"/>
        <dbReference type="ChEBI" id="CHEBI:46858"/>
        <dbReference type="ChEBI" id="CHEBI:61978"/>
        <dbReference type="ChEBI" id="CHEBI:456216"/>
        <dbReference type="EC" id="2.7.10.2"/>
    </reaction>
</comment>
<proteinExistence type="inferred from homology"/>
<keyword evidence="4" id="KW-0547">Nucleotide-binding</keyword>
<dbReference type="EMBL" id="CP060784">
    <property type="protein sequence ID" value="QNP52335.1"/>
    <property type="molecule type" value="Genomic_DNA"/>
</dbReference>
<evidence type="ECO:0000256" key="7">
    <source>
        <dbReference type="ARBA" id="ARBA00023137"/>
    </source>
</evidence>
<keyword evidence="5 10" id="KW-0418">Kinase</keyword>